<evidence type="ECO:0000256" key="3">
    <source>
        <dbReference type="ARBA" id="ARBA00023054"/>
    </source>
</evidence>
<evidence type="ECO:0000313" key="7">
    <source>
        <dbReference type="Proteomes" id="UP000830055"/>
    </source>
</evidence>
<dbReference type="InterPro" id="IPR006143">
    <property type="entry name" value="RND_pump_MFP"/>
</dbReference>
<reference evidence="6 7" key="1">
    <citation type="submission" date="2022-01" db="EMBL/GenBank/DDBJ databases">
        <title>Desulfofustis limnae sp. nov., a novel mesophilic sulfate-reducing bacterium isolated from marsh soil.</title>
        <authorList>
            <person name="Watanabe M."/>
            <person name="Takahashi A."/>
            <person name="Kojima H."/>
            <person name="Fukui M."/>
        </authorList>
    </citation>
    <scope>NUCLEOTIDE SEQUENCE [LARGE SCALE GENOMIC DNA]</scope>
    <source>
        <strain evidence="6 7">PPLL</strain>
    </source>
</reference>
<comment type="subcellular location">
    <subcellularLocation>
        <location evidence="1">Cell envelope</location>
    </subcellularLocation>
</comment>
<feature type="coiled-coil region" evidence="4">
    <location>
        <begin position="162"/>
        <end position="227"/>
    </location>
</feature>
<feature type="coiled-coil region" evidence="4">
    <location>
        <begin position="258"/>
        <end position="292"/>
    </location>
</feature>
<feature type="domain" description="CusB-like beta-barrel" evidence="5">
    <location>
        <begin position="339"/>
        <end position="411"/>
    </location>
</feature>
<dbReference type="Gene3D" id="2.40.420.20">
    <property type="match status" value="1"/>
</dbReference>
<dbReference type="Gene3D" id="2.40.30.170">
    <property type="match status" value="1"/>
</dbReference>
<comment type="similarity">
    <text evidence="2">Belongs to the membrane fusion protein (MFP) (TC 8.A.1) family.</text>
</comment>
<feature type="coiled-coil region" evidence="4">
    <location>
        <begin position="97"/>
        <end position="131"/>
    </location>
</feature>
<dbReference type="SUPFAM" id="SSF111369">
    <property type="entry name" value="HlyD-like secretion proteins"/>
    <property type="match status" value="1"/>
</dbReference>
<name>A0ABN6LZJ9_9BACT</name>
<evidence type="ECO:0000256" key="1">
    <source>
        <dbReference type="ARBA" id="ARBA00004196"/>
    </source>
</evidence>
<evidence type="ECO:0000259" key="5">
    <source>
        <dbReference type="Pfam" id="PF25954"/>
    </source>
</evidence>
<dbReference type="PANTHER" id="PTHR32347">
    <property type="entry name" value="EFFLUX SYSTEM COMPONENT YKNX-RELATED"/>
    <property type="match status" value="1"/>
</dbReference>
<dbReference type="Proteomes" id="UP000830055">
    <property type="component" value="Chromosome"/>
</dbReference>
<dbReference type="RefSeq" id="WP_284153159.1">
    <property type="nucleotide sequence ID" value="NZ_AP025516.1"/>
</dbReference>
<keyword evidence="7" id="KW-1185">Reference proteome</keyword>
<organism evidence="6 7">
    <name type="scientific">Desulfofustis limnaeus</name>
    <dbReference type="NCBI Taxonomy" id="2740163"/>
    <lineage>
        <taxon>Bacteria</taxon>
        <taxon>Pseudomonadati</taxon>
        <taxon>Thermodesulfobacteriota</taxon>
        <taxon>Desulfobulbia</taxon>
        <taxon>Desulfobulbales</taxon>
        <taxon>Desulfocapsaceae</taxon>
        <taxon>Desulfofustis</taxon>
    </lineage>
</organism>
<proteinExistence type="inferred from homology"/>
<accession>A0ABN6LZJ9</accession>
<keyword evidence="3 4" id="KW-0175">Coiled coil</keyword>
<dbReference type="InterPro" id="IPR058792">
    <property type="entry name" value="Beta-barrel_RND_2"/>
</dbReference>
<evidence type="ECO:0000256" key="2">
    <source>
        <dbReference type="ARBA" id="ARBA00009477"/>
    </source>
</evidence>
<gene>
    <name evidence="6" type="ORF">DPPLL_04210</name>
</gene>
<protein>
    <submittedName>
        <fullName evidence="6">Secretion protein HlyD</fullName>
    </submittedName>
</protein>
<dbReference type="EMBL" id="AP025516">
    <property type="protein sequence ID" value="BDD86056.1"/>
    <property type="molecule type" value="Genomic_DNA"/>
</dbReference>
<evidence type="ECO:0000313" key="6">
    <source>
        <dbReference type="EMBL" id="BDD86056.1"/>
    </source>
</evidence>
<sequence>MQAGRLLFFCLLLAALPVAGYYLLAGPYQHQPAPPPSLLARVEERDLVVTIRTLGTLEAATAHMISSQIRGPGAKIIYLAPNGRFVAKDETLVRFDAQPFEEAVNELEAQVDNLQAALEAAHQLVEWEKNEANQRIVTAEYQHKVAQLDLRRLKEGEGPLQLAQLQDDLDDAELAMQRHRAYLQELESLAGEGIANPAELDRVREDVETLEESYRSAKRQYDSYEKYVFPVLIETARAKEQNTRLAIDQIKQAGVHKIANSEAALTQARGKLAAAEAALNKARQELVKTVLRAPFDGMIVHYETFRDGEMRPPREGDTVIVNQPILYFPDISSLTVRSRVRESDLHRIRVGQPAVVMIDAYPEESFAGTLVVIGALAKKGGQTEEKFFQVDFDLDASDERLRPGMSARVVVEIARRAQVAVLPIQAVFRDDGGDYCYRYRQGTYERLPITLGHRTEDYVEVVAGLDRGDLVSQVEPETVHPSTAGDSRGS</sequence>
<dbReference type="Pfam" id="PF25954">
    <property type="entry name" value="Beta-barrel_RND_2"/>
    <property type="match status" value="1"/>
</dbReference>
<evidence type="ECO:0000256" key="4">
    <source>
        <dbReference type="SAM" id="Coils"/>
    </source>
</evidence>
<dbReference type="InterPro" id="IPR050465">
    <property type="entry name" value="UPF0194_transport"/>
</dbReference>
<dbReference type="NCBIfam" id="TIGR01730">
    <property type="entry name" value="RND_mfp"/>
    <property type="match status" value="1"/>
</dbReference>